<dbReference type="PANTHER" id="PTHR11324:SF16">
    <property type="entry name" value="PDZ DOMAIN-CONTAINING PROTEIN 2"/>
    <property type="match status" value="1"/>
</dbReference>
<evidence type="ECO:0000313" key="3">
    <source>
        <dbReference type="EMBL" id="KAJ9589260.1"/>
    </source>
</evidence>
<evidence type="ECO:0000259" key="2">
    <source>
        <dbReference type="PROSITE" id="PS50106"/>
    </source>
</evidence>
<evidence type="ECO:0000256" key="1">
    <source>
        <dbReference type="SAM" id="MobiDB-lite"/>
    </source>
</evidence>
<dbReference type="PANTHER" id="PTHR11324">
    <property type="entry name" value="IL16-RELATED"/>
    <property type="match status" value="1"/>
</dbReference>
<reference evidence="3" key="2">
    <citation type="submission" date="2023-05" db="EMBL/GenBank/DDBJ databases">
        <authorList>
            <person name="Fouks B."/>
        </authorList>
    </citation>
    <scope>NUCLEOTIDE SEQUENCE</scope>
    <source>
        <strain evidence="3">Stay&amp;Tobe</strain>
        <tissue evidence="3">Testes</tissue>
    </source>
</reference>
<dbReference type="PROSITE" id="PS50106">
    <property type="entry name" value="PDZ"/>
    <property type="match status" value="1"/>
</dbReference>
<dbReference type="InterPro" id="IPR001478">
    <property type="entry name" value="PDZ"/>
</dbReference>
<dbReference type="SMART" id="SM00228">
    <property type="entry name" value="PDZ"/>
    <property type="match status" value="1"/>
</dbReference>
<dbReference type="Gene3D" id="2.30.42.10">
    <property type="match status" value="1"/>
</dbReference>
<feature type="region of interest" description="Disordered" evidence="1">
    <location>
        <begin position="564"/>
        <end position="589"/>
    </location>
</feature>
<feature type="compositionally biased region" description="Basic and acidic residues" evidence="1">
    <location>
        <begin position="201"/>
        <end position="218"/>
    </location>
</feature>
<reference evidence="3" key="1">
    <citation type="journal article" date="2023" name="IScience">
        <title>Live-bearing cockroach genome reveals convergent evolutionary mechanisms linked to viviparity in insects and beyond.</title>
        <authorList>
            <person name="Fouks B."/>
            <person name="Harrison M.C."/>
            <person name="Mikhailova A.A."/>
            <person name="Marchal E."/>
            <person name="English S."/>
            <person name="Carruthers M."/>
            <person name="Jennings E.C."/>
            <person name="Chiamaka E.L."/>
            <person name="Frigard R.A."/>
            <person name="Pippel M."/>
            <person name="Attardo G.M."/>
            <person name="Benoit J.B."/>
            <person name="Bornberg-Bauer E."/>
            <person name="Tobe S.S."/>
        </authorList>
    </citation>
    <scope>NUCLEOTIDE SEQUENCE</scope>
    <source>
        <strain evidence="3">Stay&amp;Tobe</strain>
    </source>
</reference>
<dbReference type="CDD" id="cd00136">
    <property type="entry name" value="PDZ_canonical"/>
    <property type="match status" value="1"/>
</dbReference>
<keyword evidence="4" id="KW-1185">Reference proteome</keyword>
<dbReference type="AlphaFoldDB" id="A0AAD7ZZ53"/>
<protein>
    <recommendedName>
        <fullName evidence="2">PDZ domain-containing protein</fullName>
    </recommendedName>
</protein>
<gene>
    <name evidence="3" type="ORF">L9F63_017505</name>
</gene>
<comment type="caution">
    <text evidence="3">The sequence shown here is derived from an EMBL/GenBank/DDBJ whole genome shotgun (WGS) entry which is preliminary data.</text>
</comment>
<feature type="non-terminal residue" evidence="3">
    <location>
        <position position="657"/>
    </location>
</feature>
<feature type="domain" description="PDZ" evidence="2">
    <location>
        <begin position="63"/>
        <end position="155"/>
    </location>
</feature>
<proteinExistence type="predicted"/>
<dbReference type="EMBL" id="JASPKZ010004955">
    <property type="protein sequence ID" value="KAJ9589260.1"/>
    <property type="molecule type" value="Genomic_DNA"/>
</dbReference>
<feature type="region of interest" description="Disordered" evidence="1">
    <location>
        <begin position="185"/>
        <end position="244"/>
    </location>
</feature>
<dbReference type="InterPro" id="IPR036034">
    <property type="entry name" value="PDZ_sf"/>
</dbReference>
<evidence type="ECO:0000313" key="4">
    <source>
        <dbReference type="Proteomes" id="UP001233999"/>
    </source>
</evidence>
<name>A0AAD7ZZ53_DIPPU</name>
<feature type="non-terminal residue" evidence="3">
    <location>
        <position position="1"/>
    </location>
</feature>
<accession>A0AAD7ZZ53</accession>
<dbReference type="Pfam" id="PF00595">
    <property type="entry name" value="PDZ"/>
    <property type="match status" value="1"/>
</dbReference>
<dbReference type="SUPFAM" id="SSF50156">
    <property type="entry name" value="PDZ domain-like"/>
    <property type="match status" value="1"/>
</dbReference>
<dbReference type="Proteomes" id="UP001233999">
    <property type="component" value="Unassembled WGS sequence"/>
</dbReference>
<organism evidence="3 4">
    <name type="scientific">Diploptera punctata</name>
    <name type="common">Pacific beetle cockroach</name>
    <dbReference type="NCBI Taxonomy" id="6984"/>
    <lineage>
        <taxon>Eukaryota</taxon>
        <taxon>Metazoa</taxon>
        <taxon>Ecdysozoa</taxon>
        <taxon>Arthropoda</taxon>
        <taxon>Hexapoda</taxon>
        <taxon>Insecta</taxon>
        <taxon>Pterygota</taxon>
        <taxon>Neoptera</taxon>
        <taxon>Polyneoptera</taxon>
        <taxon>Dictyoptera</taxon>
        <taxon>Blattodea</taxon>
        <taxon>Blaberoidea</taxon>
        <taxon>Blaberidae</taxon>
        <taxon>Diplopterinae</taxon>
        <taxon>Diploptera</taxon>
    </lineage>
</organism>
<sequence length="657" mass="73174">PHEVYQPLIQHAAELPQKGGTITEPDEMMETESDKFVTVVAVEAAEEYVTVLSVGGGDQDGEDVLVYRLPGERLGFGLKFEGGTATGERVRRLFIQSCAPDSPASRVTCSWGSLQEGDEVLQIDSVPVNMMTRLDCVRCLKDSNVVLKLHVRHAPPPPVPPRRSKERPPEPEVYLDLLAQEAAACLTESESDEPDAPLSYGDERVLPPKPAPRKDVFKSGKKRPPPPPPPRTDRPQCPLNKDKSPYQKLKIVLSDKKMEKNESENVTVETDVFVLVDLKTEDIESKQSFTDHSLNISHKSPDSKIPIKQTKLIIEDNEMEKNDNFPDLIECTHISVENIVEKTCCTNFKVNETKTNNEENGNTNLNINQNINEDKFNSNISKEEKNVKAGCKEINAQKSENNDTKSVVEENKNNNLDISECKDKISRVLEKQEGRFLSIAEKKEVTSKIPVLVQERDKLKPAVLGDKEKVSNVIENKENGVSATENEENRPIIVFGALSESNGNIPIIVGSVEIKSKMIENDDSKSLIEIKAAGDKRSDENSAIVVGYKEVVSSIDRDNKSLVSESKQLKSNKMDNDDRPMVTGSKVNASDNSKSLVLNNIDMKSKITENGDDREIRSKIVGNEPVTIRRKEIKPLIEETEGNREPKCKIPILGNEK</sequence>